<evidence type="ECO:0000313" key="1">
    <source>
        <dbReference type="Proteomes" id="UP000887566"/>
    </source>
</evidence>
<dbReference type="Proteomes" id="UP000887566">
    <property type="component" value="Unplaced"/>
</dbReference>
<reference evidence="2" key="1">
    <citation type="submission" date="2022-11" db="UniProtKB">
        <authorList>
            <consortium name="WormBaseParasite"/>
        </authorList>
    </citation>
    <scope>IDENTIFICATION</scope>
</reference>
<dbReference type="AlphaFoldDB" id="A0A914WQ88"/>
<name>A0A914WQ88_9BILA</name>
<evidence type="ECO:0000313" key="2">
    <source>
        <dbReference type="WBParaSite" id="PSAMB.scaffold5000size12919.g25774.t1"/>
    </source>
</evidence>
<proteinExistence type="predicted"/>
<dbReference type="WBParaSite" id="PSAMB.scaffold5000size12919.g25774.t1">
    <property type="protein sequence ID" value="PSAMB.scaffold5000size12919.g25774.t1"/>
    <property type="gene ID" value="PSAMB.scaffold5000size12919.g25774"/>
</dbReference>
<accession>A0A914WQ88</accession>
<protein>
    <submittedName>
        <fullName evidence="2">Uncharacterized protein</fullName>
    </submittedName>
</protein>
<organism evidence="1 2">
    <name type="scientific">Plectus sambesii</name>
    <dbReference type="NCBI Taxonomy" id="2011161"/>
    <lineage>
        <taxon>Eukaryota</taxon>
        <taxon>Metazoa</taxon>
        <taxon>Ecdysozoa</taxon>
        <taxon>Nematoda</taxon>
        <taxon>Chromadorea</taxon>
        <taxon>Plectida</taxon>
        <taxon>Plectina</taxon>
        <taxon>Plectoidea</taxon>
        <taxon>Plectidae</taxon>
        <taxon>Plectus</taxon>
    </lineage>
</organism>
<sequence length="108" mass="12885">MGDLLVYLVYLFLQRLFFCMQKVYWLAFGLDEGPKDAPIRLMSILYRRMLNFAESPRWEDFVASHKAFAPISLLDDNHWGLYALDRRYAYFVEMPLPIVEYHVQKGRS</sequence>
<keyword evidence="1" id="KW-1185">Reference proteome</keyword>